<dbReference type="Pfam" id="PF14559">
    <property type="entry name" value="TPR_19"/>
    <property type="match status" value="1"/>
</dbReference>
<evidence type="ECO:0000256" key="4">
    <source>
        <dbReference type="ARBA" id="ARBA00023187"/>
    </source>
</evidence>
<dbReference type="InterPro" id="IPR045075">
    <property type="entry name" value="Syf1-like"/>
</dbReference>
<proteinExistence type="predicted"/>
<reference evidence="9 10" key="1">
    <citation type="journal article" date="2024" name="Nat. Commun.">
        <title>Phylogenomics reveals the evolutionary origins of lichenization in chlorophyte algae.</title>
        <authorList>
            <person name="Puginier C."/>
            <person name="Libourel C."/>
            <person name="Otte J."/>
            <person name="Skaloud P."/>
            <person name="Haon M."/>
            <person name="Grisel S."/>
            <person name="Petersen M."/>
            <person name="Berrin J.G."/>
            <person name="Delaux P.M."/>
            <person name="Dal Grande F."/>
            <person name="Keller J."/>
        </authorList>
    </citation>
    <scope>NUCLEOTIDE SEQUENCE [LARGE SCALE GENOMIC DNA]</scope>
    <source>
        <strain evidence="9 10">SAG 2036</strain>
    </source>
</reference>
<keyword evidence="2" id="KW-0507">mRNA processing</keyword>
<dbReference type="FunFam" id="1.25.40.10:FF:000384">
    <property type="entry name" value="Probable pre-mRNA splicing factor prp1"/>
    <property type="match status" value="1"/>
</dbReference>
<dbReference type="InterPro" id="IPR019734">
    <property type="entry name" value="TPR_rpt"/>
</dbReference>
<dbReference type="GO" id="GO:0046540">
    <property type="term" value="C:U4/U6 x U5 tri-snRNP complex"/>
    <property type="evidence" value="ECO:0007669"/>
    <property type="project" value="TreeGrafter"/>
</dbReference>
<dbReference type="Pfam" id="PF13432">
    <property type="entry name" value="TPR_16"/>
    <property type="match status" value="1"/>
</dbReference>
<evidence type="ECO:0000256" key="7">
    <source>
        <dbReference type="SAM" id="MobiDB-lite"/>
    </source>
</evidence>
<dbReference type="InterPro" id="IPR010491">
    <property type="entry name" value="PRP1_N"/>
</dbReference>
<evidence type="ECO:0000256" key="2">
    <source>
        <dbReference type="ARBA" id="ARBA00022664"/>
    </source>
</evidence>
<gene>
    <name evidence="9" type="ORF">WJX73_005268</name>
</gene>
<feature type="repeat" description="TPR" evidence="6">
    <location>
        <begin position="848"/>
        <end position="881"/>
    </location>
</feature>
<accession>A0AAW1P0L2</accession>
<keyword evidence="5" id="KW-0539">Nucleus</keyword>
<evidence type="ECO:0000256" key="5">
    <source>
        <dbReference type="ARBA" id="ARBA00023242"/>
    </source>
</evidence>
<dbReference type="Pfam" id="PF06424">
    <property type="entry name" value="PRP1_N"/>
    <property type="match status" value="1"/>
</dbReference>
<dbReference type="EMBL" id="JALJOQ010000061">
    <property type="protein sequence ID" value="KAK9803220.1"/>
    <property type="molecule type" value="Genomic_DNA"/>
</dbReference>
<evidence type="ECO:0000256" key="3">
    <source>
        <dbReference type="ARBA" id="ARBA00022737"/>
    </source>
</evidence>
<dbReference type="GO" id="GO:0000244">
    <property type="term" value="P:spliceosomal tri-snRNP complex assembly"/>
    <property type="evidence" value="ECO:0007669"/>
    <property type="project" value="TreeGrafter"/>
</dbReference>
<dbReference type="SUPFAM" id="SSF48452">
    <property type="entry name" value="TPR-like"/>
    <property type="match status" value="3"/>
</dbReference>
<dbReference type="FunFam" id="1.25.40.10:FF:000256">
    <property type="entry name" value="Probable pre-mRNA splicing factor prp1"/>
    <property type="match status" value="1"/>
</dbReference>
<feature type="domain" description="PRP1 splicing factor N-terminal" evidence="8">
    <location>
        <begin position="23"/>
        <end position="169"/>
    </location>
</feature>
<dbReference type="PANTHER" id="PTHR11246">
    <property type="entry name" value="PRE-MRNA SPLICING FACTOR"/>
    <property type="match status" value="1"/>
</dbReference>
<dbReference type="InterPro" id="IPR003107">
    <property type="entry name" value="HAT"/>
</dbReference>
<name>A0AAW1P0L2_9CHLO</name>
<evidence type="ECO:0000313" key="9">
    <source>
        <dbReference type="EMBL" id="KAK9803220.1"/>
    </source>
</evidence>
<dbReference type="Proteomes" id="UP001465755">
    <property type="component" value="Unassembled WGS sequence"/>
</dbReference>
<dbReference type="InterPro" id="IPR011990">
    <property type="entry name" value="TPR-like_helical_dom_sf"/>
</dbReference>
<feature type="region of interest" description="Disordered" evidence="7">
    <location>
        <begin position="25"/>
        <end position="72"/>
    </location>
</feature>
<keyword evidence="6" id="KW-0802">TPR repeat</keyword>
<keyword evidence="3" id="KW-0677">Repeat</keyword>
<evidence type="ECO:0000313" key="10">
    <source>
        <dbReference type="Proteomes" id="UP001465755"/>
    </source>
</evidence>
<evidence type="ECO:0000259" key="8">
    <source>
        <dbReference type="Pfam" id="PF06424"/>
    </source>
</evidence>
<organism evidence="9 10">
    <name type="scientific">Symbiochloris irregularis</name>
    <dbReference type="NCBI Taxonomy" id="706552"/>
    <lineage>
        <taxon>Eukaryota</taxon>
        <taxon>Viridiplantae</taxon>
        <taxon>Chlorophyta</taxon>
        <taxon>core chlorophytes</taxon>
        <taxon>Trebouxiophyceae</taxon>
        <taxon>Trebouxiales</taxon>
        <taxon>Trebouxiaceae</taxon>
        <taxon>Symbiochloris</taxon>
    </lineage>
</organism>
<dbReference type="GO" id="GO:2000636">
    <property type="term" value="P:positive regulation of primary miRNA processing"/>
    <property type="evidence" value="ECO:0007669"/>
    <property type="project" value="TreeGrafter"/>
</dbReference>
<keyword evidence="4" id="KW-0508">mRNA splicing</keyword>
<dbReference type="PANTHER" id="PTHR11246:SF1">
    <property type="entry name" value="PRE-MRNA-PROCESSING FACTOR 6"/>
    <property type="match status" value="1"/>
</dbReference>
<dbReference type="Pfam" id="PF13428">
    <property type="entry name" value="TPR_14"/>
    <property type="match status" value="1"/>
</dbReference>
<dbReference type="GO" id="GO:0080188">
    <property type="term" value="P:gene silencing by siRNA-directed DNA methylation"/>
    <property type="evidence" value="ECO:0007669"/>
    <property type="project" value="TreeGrafter"/>
</dbReference>
<evidence type="ECO:0000256" key="1">
    <source>
        <dbReference type="ARBA" id="ARBA00004123"/>
    </source>
</evidence>
<dbReference type="Gene3D" id="1.25.40.10">
    <property type="entry name" value="Tetratricopeptide repeat domain"/>
    <property type="match status" value="3"/>
</dbReference>
<comment type="caution">
    <text evidence="9">The sequence shown here is derived from an EMBL/GenBank/DDBJ whole genome shotgun (WGS) entry which is preliminary data.</text>
</comment>
<keyword evidence="10" id="KW-1185">Reference proteome</keyword>
<dbReference type="AlphaFoldDB" id="A0AAW1P0L2"/>
<dbReference type="GO" id="GO:0071013">
    <property type="term" value="C:catalytic step 2 spliceosome"/>
    <property type="evidence" value="ECO:0007669"/>
    <property type="project" value="TreeGrafter"/>
</dbReference>
<comment type="subcellular location">
    <subcellularLocation>
        <location evidence="1">Nucleus</location>
    </subcellularLocation>
</comment>
<protein>
    <recommendedName>
        <fullName evidence="8">PRP1 splicing factor N-terminal domain-containing protein</fullName>
    </recommendedName>
</protein>
<feature type="compositionally biased region" description="Basic and acidic residues" evidence="7">
    <location>
        <begin position="61"/>
        <end position="72"/>
    </location>
</feature>
<evidence type="ECO:0000256" key="6">
    <source>
        <dbReference type="PROSITE-ProRule" id="PRU00339"/>
    </source>
</evidence>
<dbReference type="PROSITE" id="PS50005">
    <property type="entry name" value="TPR"/>
    <property type="match status" value="1"/>
</dbReference>
<sequence>MALLHQPPARAPGQKVDFNTIAPPANYVPGLGRGATGFTTRSDIGPARMAPEMPSGLPGKTQEEKRDDDGALDDTKFDEFMGNDAGALASFGEYDQDDREADNEWDRVDDIMDERRRDRREKKLKEELEKYRAANPKIVEQLAPYKRKLAEVTDAEWEAIPEIGDYTIKKHKRMESFVPVPDTLLAKAAAEKDTVSALDARAMSNGLETPGGMATTNLTEIGEGRRTVVSLNLDRMADSVTGQTVVDPKGYLTDLKSIKVSSDAEIGDIKRARTLLKSVISTNPRHAPGWVAAARLEEIAGKLGDARKLIQQGCELCADSEDVWLEAARLQPPDQAKLVLARGVAQLPKSVRIWMQASRLELDKGAQARVLRRALEQVPNSVRLWKAAVELASPDDARILLSRAVECCPQHVELWLALARLESFEQAQKVLNRARKAIPTDATIWFTAAKLRESHGLDEAQAALKDGQPDSQARSEKMKADTAEAVAKIIKGAVKALTAVAVVIDREAWLKEAEAAERGTTPMVATCNAIVSTVVGYSIEDADRALTWKADAADLIRKGSIETARAVYTHALGVFPGDDSIWRAAAQLEKEHGTPEALDALLSRAVDYCPQAEVLWMMRAKEKWLQGSVPAARQILAQGFAANEDSEDIFLAAFKLEFENGEVERARVILTKARQSRSASTPRVWMKSAIIEREAGVVQRQRELLLEGLKKHPDFAKLHLMLGQLEEQSGNAEAARAAYRAGCVRCMGSVALWRARARLEEQAGALGRARALLEQGRLKNPGNEELWLAAVRTEQRAGNGKAAEALMSKALQEAPTSGRLWAEAVMMAPRPQRKQKGSEALKRCDNDPNVVAAVAQLFQAERKIDKARSWFGRAVVLDPDNGDFWALAYALEVKHGTPETAATVLAKCVSQEPHHGERWQRVSKAPANAHLPVDVLLKRVALDIENPPP</sequence>
<dbReference type="SMART" id="SM00386">
    <property type="entry name" value="HAT"/>
    <property type="match status" value="13"/>
</dbReference>